<dbReference type="InterPro" id="IPR010351">
    <property type="entry name" value="DUF943"/>
</dbReference>
<organism evidence="1 2">
    <name type="scientific">Winslowiella toletana</name>
    <dbReference type="NCBI Taxonomy" id="92490"/>
    <lineage>
        <taxon>Bacteria</taxon>
        <taxon>Pseudomonadati</taxon>
        <taxon>Pseudomonadota</taxon>
        <taxon>Gammaproteobacteria</taxon>
        <taxon>Enterobacterales</taxon>
        <taxon>Erwiniaceae</taxon>
        <taxon>Winslowiella</taxon>
    </lineage>
</organism>
<evidence type="ECO:0000313" key="1">
    <source>
        <dbReference type="EMBL" id="MBP2168964.1"/>
    </source>
</evidence>
<dbReference type="EMBL" id="JAGGMQ010000001">
    <property type="protein sequence ID" value="MBP2168964.1"/>
    <property type="molecule type" value="Genomic_DNA"/>
</dbReference>
<gene>
    <name evidence="1" type="ORF">J2125_002156</name>
</gene>
<dbReference type="Proteomes" id="UP001195624">
    <property type="component" value="Unassembled WGS sequence"/>
</dbReference>
<evidence type="ECO:0000313" key="2">
    <source>
        <dbReference type="Proteomes" id="UP001195624"/>
    </source>
</evidence>
<dbReference type="Pfam" id="PF06092">
    <property type="entry name" value="DUF943"/>
    <property type="match status" value="1"/>
</dbReference>
<keyword evidence="2" id="KW-1185">Reference proteome</keyword>
<reference evidence="2" key="2">
    <citation type="submission" date="2023-07" db="EMBL/GenBank/DDBJ databases">
        <title>Genome mining of underrepresented organisms for secondary metabolites.</title>
        <authorList>
            <person name="D'Agostino P.M."/>
        </authorList>
    </citation>
    <scope>NUCLEOTIDE SEQUENCE [LARGE SCALE GENOMIC DNA]</scope>
    <source>
        <strain evidence="2">WS4403</strain>
    </source>
</reference>
<proteinExistence type="predicted"/>
<name>A0ABS4P8J2_9GAMM</name>
<comment type="caution">
    <text evidence="1">The sequence shown here is derived from an EMBL/GenBank/DDBJ whole genome shotgun (WGS) entry which is preliminary data.</text>
</comment>
<evidence type="ECO:0008006" key="3">
    <source>
        <dbReference type="Google" id="ProtNLM"/>
    </source>
</evidence>
<reference evidence="1 2" key="1">
    <citation type="submission" date="2021-03" db="EMBL/GenBank/DDBJ databases">
        <authorList>
            <person name="D'Agostino P."/>
            <person name="Huntemann M."/>
            <person name="Clum A."/>
            <person name="Spunde A."/>
            <person name="Palaniappan K."/>
            <person name="Ritter S."/>
            <person name="Mikhailova N."/>
            <person name="Chen I.-M."/>
            <person name="Stamatis D."/>
            <person name="Reddy T."/>
            <person name="O'Malley R."/>
            <person name="Daum C."/>
            <person name="Shapiro N."/>
            <person name="Ivanova N."/>
            <person name="Kyrpides N."/>
            <person name="Woyke T."/>
        </authorList>
    </citation>
    <scope>NUCLEOTIDE SEQUENCE [LARGE SCALE GENOMIC DNA]</scope>
    <source>
        <strain evidence="1 2">WS4403</strain>
    </source>
</reference>
<accession>A0ABS4P8J2</accession>
<dbReference type="RefSeq" id="WP_017799756.1">
    <property type="nucleotide sequence ID" value="NZ_JAGGMQ010000001.1"/>
</dbReference>
<sequence length="148" mass="17344">MKKYRKLTILLIIILCAIYIAYELLKPVKIIAIYQYRNSTDVLIENPPLTDAGKIRWWENNINKLKEEEKLSPPSPDGTFYINIWDFGEGYKIAGNDDKLCFDAIKSDKKCIDKNKYMTVYRFKHEIPIFTIGDKSYISLKNGEIVRQ</sequence>
<protein>
    <recommendedName>
        <fullName evidence="3">DUF943 family protein</fullName>
    </recommendedName>
</protein>